<evidence type="ECO:0000313" key="14">
    <source>
        <dbReference type="EMBL" id="WZC41286.1"/>
    </source>
</evidence>
<evidence type="ECO:0000256" key="4">
    <source>
        <dbReference type="ARBA" id="ARBA00022448"/>
    </source>
</evidence>
<evidence type="ECO:0000256" key="12">
    <source>
        <dbReference type="RuleBase" id="RU003661"/>
    </source>
</evidence>
<keyword evidence="8 13" id="KW-1133">Transmembrane helix</keyword>
<evidence type="ECO:0000256" key="6">
    <source>
        <dbReference type="ARBA" id="ARBA00022692"/>
    </source>
</evidence>
<evidence type="ECO:0000256" key="3">
    <source>
        <dbReference type="ARBA" id="ARBA00011291"/>
    </source>
</evidence>
<dbReference type="GO" id="GO:0045259">
    <property type="term" value="C:proton-transporting ATP synthase complex"/>
    <property type="evidence" value="ECO:0007669"/>
    <property type="project" value="UniProtKB-KW"/>
</dbReference>
<comment type="subcellular location">
    <subcellularLocation>
        <location evidence="1 12">Mitochondrion membrane</location>
        <topology evidence="1 12">Single-pass membrane protein</topology>
    </subcellularLocation>
</comment>
<sequence>MPQMAPMSWLTLMLFFIMITLIFSLMNFSIKGNPTKVLSLEKKSLSKTWKW</sequence>
<accession>A0AB38ZGF0</accession>
<name>A0AB38ZGF0_9SCAR</name>
<organism evidence="14">
    <name type="scientific">Lucanus liuyei</name>
    <dbReference type="NCBI Taxonomy" id="2952596"/>
    <lineage>
        <taxon>Eukaryota</taxon>
        <taxon>Metazoa</taxon>
        <taxon>Ecdysozoa</taxon>
        <taxon>Arthropoda</taxon>
        <taxon>Hexapoda</taxon>
        <taxon>Insecta</taxon>
        <taxon>Pterygota</taxon>
        <taxon>Neoptera</taxon>
        <taxon>Endopterygota</taxon>
        <taxon>Coleoptera</taxon>
        <taxon>Polyphaga</taxon>
        <taxon>Scarabaeiformia</taxon>
        <taxon>Lucanidae</taxon>
        <taxon>Lucaninae</taxon>
        <taxon>Lucanus</taxon>
    </lineage>
</organism>
<gene>
    <name evidence="14" type="primary">ATP8</name>
</gene>
<comment type="subunit">
    <text evidence="3">F-type ATPases have 2 components, CF(1) - the catalytic core - and CF(0) - the membrane proton channel.</text>
</comment>
<keyword evidence="11 13" id="KW-0472">Membrane</keyword>
<geneLocation type="mitochondrion" evidence="14"/>
<feature type="transmembrane region" description="Helical" evidence="13">
    <location>
        <begin position="6"/>
        <end position="26"/>
    </location>
</feature>
<proteinExistence type="inferred from homology"/>
<keyword evidence="6 12" id="KW-0812">Transmembrane</keyword>
<evidence type="ECO:0000256" key="7">
    <source>
        <dbReference type="ARBA" id="ARBA00022781"/>
    </source>
</evidence>
<keyword evidence="10 12" id="KW-0496">Mitochondrion</keyword>
<keyword evidence="9 12" id="KW-0406">Ion transport</keyword>
<evidence type="ECO:0000256" key="10">
    <source>
        <dbReference type="ARBA" id="ARBA00023128"/>
    </source>
</evidence>
<evidence type="ECO:0000256" key="11">
    <source>
        <dbReference type="ARBA" id="ARBA00023136"/>
    </source>
</evidence>
<keyword evidence="4 12" id="KW-0813">Transport</keyword>
<keyword evidence="7 12" id="KW-0375">Hydrogen ion transport</keyword>
<protein>
    <recommendedName>
        <fullName evidence="12">ATP synthase complex subunit 8</fullName>
    </recommendedName>
</protein>
<dbReference type="GO" id="GO:0015986">
    <property type="term" value="P:proton motive force-driven ATP synthesis"/>
    <property type="evidence" value="ECO:0007669"/>
    <property type="project" value="InterPro"/>
</dbReference>
<evidence type="ECO:0000256" key="5">
    <source>
        <dbReference type="ARBA" id="ARBA00022547"/>
    </source>
</evidence>
<evidence type="ECO:0000256" key="8">
    <source>
        <dbReference type="ARBA" id="ARBA00022989"/>
    </source>
</evidence>
<dbReference type="InterPro" id="IPR001421">
    <property type="entry name" value="ATP8_metazoa"/>
</dbReference>
<dbReference type="AlphaFoldDB" id="A0AB38ZGF0"/>
<dbReference type="GO" id="GO:0031966">
    <property type="term" value="C:mitochondrial membrane"/>
    <property type="evidence" value="ECO:0007669"/>
    <property type="project" value="UniProtKB-SubCell"/>
</dbReference>
<dbReference type="GO" id="GO:0015078">
    <property type="term" value="F:proton transmembrane transporter activity"/>
    <property type="evidence" value="ECO:0007669"/>
    <property type="project" value="InterPro"/>
</dbReference>
<dbReference type="Pfam" id="PF00895">
    <property type="entry name" value="ATP-synt_8"/>
    <property type="match status" value="1"/>
</dbReference>
<reference evidence="14" key="1">
    <citation type="submission" date="2024-01" db="EMBL/GenBank/DDBJ databases">
        <authorList>
            <person name="Jafir M."/>
            <person name="Xia W."/>
            <person name="Mengqiong X."/>
        </authorList>
    </citation>
    <scope>NUCLEOTIDE SEQUENCE</scope>
</reference>
<evidence type="ECO:0000256" key="9">
    <source>
        <dbReference type="ARBA" id="ARBA00023065"/>
    </source>
</evidence>
<keyword evidence="5 12" id="KW-0138">CF(0)</keyword>
<evidence type="ECO:0000256" key="2">
    <source>
        <dbReference type="ARBA" id="ARBA00008892"/>
    </source>
</evidence>
<dbReference type="EMBL" id="PP110548">
    <property type="protein sequence ID" value="WZC41286.1"/>
    <property type="molecule type" value="Genomic_DNA"/>
</dbReference>
<comment type="similarity">
    <text evidence="2 12">Belongs to the ATPase protein 8 family.</text>
</comment>
<evidence type="ECO:0000256" key="1">
    <source>
        <dbReference type="ARBA" id="ARBA00004304"/>
    </source>
</evidence>
<evidence type="ECO:0000256" key="13">
    <source>
        <dbReference type="SAM" id="Phobius"/>
    </source>
</evidence>